<proteinExistence type="predicted"/>
<dbReference type="RefSeq" id="WP_014810929.1">
    <property type="nucleotide sequence ID" value="NC_018025.1"/>
</dbReference>
<dbReference type="AlphaFoldDB" id="I4C8A1"/>
<dbReference type="HOGENOM" id="CLU_582322_0_0_7"/>
<dbReference type="InterPro" id="IPR023346">
    <property type="entry name" value="Lysozyme-like_dom_sf"/>
</dbReference>
<dbReference type="InterPro" id="IPR008258">
    <property type="entry name" value="Transglycosylase_SLT_dom_1"/>
</dbReference>
<sequence>MTRLRNTVILCIILPVALFVMLATDAVKEELGVRTRLLSMYYLSKQLAAEVALANSRDPQELPPNYGRILDDYSHILDSSAFQELVSISGHFPESSFSKMLVSRFMLWVENLPGDFFSVDPLNQLAVTLNMLEKMQRLNNLEREKLLLKHALDCLYQNPQEPGTCWQTVRKIPEIVLQQGLDFCGERIPLARPDVRKRIEYQIAYLLTDLRTTTTTWLTRRDRYTQAIDAILKAEQVPSEFTLLPALESGYNRRVVSPSMAGGWWQFVKPTAIQTLSKDPDLDWSLQINSVKDERRDLALSTRSAARYLKWLRQKLGRGDRPGSWLTAAAAYNAGFSEIKHRTNAYNSLEFWDMKLPIETEEYVPRWIAFYLIDRNRDFYEIDVPEIQPLEFDTIEGVRFSQDLPLAHLAVLTQTSVRFLREINGSLTRDQTSFRAMRNNEPLTYTIHVPKGTKDEVMWMLKTKKYLRD</sequence>
<protein>
    <submittedName>
        <fullName evidence="2">Soluble lytic murein transglycosylase-like protein</fullName>
    </submittedName>
</protein>
<evidence type="ECO:0000313" key="2">
    <source>
        <dbReference type="EMBL" id="AFM25792.1"/>
    </source>
</evidence>
<dbReference type="Proteomes" id="UP000006055">
    <property type="component" value="Chromosome"/>
</dbReference>
<evidence type="ECO:0000313" key="3">
    <source>
        <dbReference type="Proteomes" id="UP000006055"/>
    </source>
</evidence>
<dbReference type="Pfam" id="PF01464">
    <property type="entry name" value="SLT"/>
    <property type="match status" value="1"/>
</dbReference>
<organism evidence="2 3">
    <name type="scientific">Desulfomonile tiedjei (strain ATCC 49306 / DSM 6799 / DCB-1)</name>
    <dbReference type="NCBI Taxonomy" id="706587"/>
    <lineage>
        <taxon>Bacteria</taxon>
        <taxon>Pseudomonadati</taxon>
        <taxon>Thermodesulfobacteriota</taxon>
        <taxon>Desulfomonilia</taxon>
        <taxon>Desulfomonilales</taxon>
        <taxon>Desulfomonilaceae</taxon>
        <taxon>Desulfomonile</taxon>
    </lineage>
</organism>
<dbReference type="EMBL" id="CP003360">
    <property type="protein sequence ID" value="AFM25792.1"/>
    <property type="molecule type" value="Genomic_DNA"/>
</dbReference>
<dbReference type="KEGG" id="dti:Desti_3130"/>
<dbReference type="CDD" id="cd16894">
    <property type="entry name" value="MltD-like"/>
    <property type="match status" value="1"/>
</dbReference>
<dbReference type="Gene3D" id="1.10.530.10">
    <property type="match status" value="1"/>
</dbReference>
<dbReference type="OrthoDB" id="9815002at2"/>
<keyword evidence="3" id="KW-1185">Reference proteome</keyword>
<name>I4C8A1_DESTA</name>
<dbReference type="SUPFAM" id="SSF53955">
    <property type="entry name" value="Lysozyme-like"/>
    <property type="match status" value="1"/>
</dbReference>
<dbReference type="STRING" id="706587.Desti_3130"/>
<gene>
    <name evidence="2" type="ordered locus">Desti_3130</name>
</gene>
<feature type="domain" description="Transglycosylase SLT" evidence="1">
    <location>
        <begin position="230"/>
        <end position="352"/>
    </location>
</feature>
<reference evidence="3" key="1">
    <citation type="submission" date="2012-06" db="EMBL/GenBank/DDBJ databases">
        <title>Complete sequence of chromosome of Desulfomonile tiedjei DSM 6799.</title>
        <authorList>
            <person name="Lucas S."/>
            <person name="Copeland A."/>
            <person name="Lapidus A."/>
            <person name="Glavina del Rio T."/>
            <person name="Dalin E."/>
            <person name="Tice H."/>
            <person name="Bruce D."/>
            <person name="Goodwin L."/>
            <person name="Pitluck S."/>
            <person name="Peters L."/>
            <person name="Ovchinnikova G."/>
            <person name="Zeytun A."/>
            <person name="Lu M."/>
            <person name="Kyrpides N."/>
            <person name="Mavromatis K."/>
            <person name="Ivanova N."/>
            <person name="Brettin T."/>
            <person name="Detter J.C."/>
            <person name="Han C."/>
            <person name="Larimer F."/>
            <person name="Land M."/>
            <person name="Hauser L."/>
            <person name="Markowitz V."/>
            <person name="Cheng J.-F."/>
            <person name="Hugenholtz P."/>
            <person name="Woyke T."/>
            <person name="Wu D."/>
            <person name="Spring S."/>
            <person name="Schroeder M."/>
            <person name="Brambilla E."/>
            <person name="Klenk H.-P."/>
            <person name="Eisen J.A."/>
        </authorList>
    </citation>
    <scope>NUCLEOTIDE SEQUENCE [LARGE SCALE GENOMIC DNA]</scope>
    <source>
        <strain evidence="3">ATCC 49306 / DSM 6799 / DCB-1</strain>
    </source>
</reference>
<accession>I4C8A1</accession>
<evidence type="ECO:0000259" key="1">
    <source>
        <dbReference type="Pfam" id="PF01464"/>
    </source>
</evidence>
<dbReference type="eggNOG" id="COG0741">
    <property type="taxonomic scope" value="Bacteria"/>
</dbReference>